<proteinExistence type="predicted"/>
<protein>
    <submittedName>
        <fullName evidence="2">Outer membrane lipoprotein-sorting protein</fullName>
    </submittedName>
</protein>
<dbReference type="AlphaFoldDB" id="A0A1N7P5A4"/>
<organism evidence="2 3">
    <name type="scientific">Kroppenstedtia eburnea</name>
    <dbReference type="NCBI Taxonomy" id="714067"/>
    <lineage>
        <taxon>Bacteria</taxon>
        <taxon>Bacillati</taxon>
        <taxon>Bacillota</taxon>
        <taxon>Bacilli</taxon>
        <taxon>Bacillales</taxon>
        <taxon>Thermoactinomycetaceae</taxon>
        <taxon>Kroppenstedtia</taxon>
    </lineage>
</organism>
<sequence length="368" mass="42222">MIVPVPDRHISREPGGPRSHRERDDEMRRTAWVVAVVMVVAVALTGCGEKSPDQIVKDLSKLTDKMKGYKSHGKMVIHSGTAPQEYDVEVWYKKPHFYRVSLKNTKKDVTQILLRNDEGVFVLTPHLEKSFRFQSDWPENGGGQVYLYQSLLKSIVDDSSRKITSSEKEYHFDVQANYSQNKSMNRQRIRMDRDYIPQKVEVLNEEDQVLVEVTFDKFDEDPSFDKNAFDMERNMTGYAGRTVPTLAKKQKKGKEKEVNAVAPAWIPEGSRLADETTVETPEGKRVIMRYKGQKPFTLTQKRPEAVEASLQAYGKPLDLGYTMGVFLDMDGKRHLSWTYDGVDFELLGELPESQMAQIARSVFEQKDK</sequence>
<gene>
    <name evidence="2" type="ORF">SAMN05421790_11174</name>
</gene>
<dbReference type="EMBL" id="FTOD01000011">
    <property type="protein sequence ID" value="SIT05720.1"/>
    <property type="molecule type" value="Genomic_DNA"/>
</dbReference>
<evidence type="ECO:0000313" key="3">
    <source>
        <dbReference type="Proteomes" id="UP000186795"/>
    </source>
</evidence>
<accession>A0A1N7P5A4</accession>
<dbReference type="Proteomes" id="UP000186795">
    <property type="component" value="Unassembled WGS sequence"/>
</dbReference>
<dbReference type="Gene3D" id="2.50.20.10">
    <property type="entry name" value="Lipoprotein localisation LolA/LolB/LppX"/>
    <property type="match status" value="1"/>
</dbReference>
<keyword evidence="2" id="KW-0449">Lipoprotein</keyword>
<feature type="compositionally biased region" description="Basic and acidic residues" evidence="1">
    <location>
        <begin position="1"/>
        <end position="12"/>
    </location>
</feature>
<dbReference type="InterPro" id="IPR052944">
    <property type="entry name" value="Sporulation_related"/>
</dbReference>
<dbReference type="InterPro" id="IPR029046">
    <property type="entry name" value="LolA/LolB/LppX"/>
</dbReference>
<name>A0A1N7P5A4_9BACL</name>
<keyword evidence="3" id="KW-1185">Reference proteome</keyword>
<evidence type="ECO:0000256" key="1">
    <source>
        <dbReference type="SAM" id="MobiDB-lite"/>
    </source>
</evidence>
<reference evidence="3" key="1">
    <citation type="submission" date="2017-01" db="EMBL/GenBank/DDBJ databases">
        <authorList>
            <person name="Varghese N."/>
            <person name="Submissions S."/>
        </authorList>
    </citation>
    <scope>NUCLEOTIDE SEQUENCE [LARGE SCALE GENOMIC DNA]</scope>
    <source>
        <strain evidence="3">DSM 45196</strain>
    </source>
</reference>
<feature type="region of interest" description="Disordered" evidence="1">
    <location>
        <begin position="1"/>
        <end position="25"/>
    </location>
</feature>
<dbReference type="PANTHER" id="PTHR37507:SF2">
    <property type="entry name" value="SPORULATION PROTEIN YDCC"/>
    <property type="match status" value="1"/>
</dbReference>
<dbReference type="PANTHER" id="PTHR37507">
    <property type="entry name" value="SPORULATION PROTEIN YDCC"/>
    <property type="match status" value="1"/>
</dbReference>
<dbReference type="SUPFAM" id="SSF89392">
    <property type="entry name" value="Prokaryotic lipoproteins and lipoprotein localization factors"/>
    <property type="match status" value="1"/>
</dbReference>
<evidence type="ECO:0000313" key="2">
    <source>
        <dbReference type="EMBL" id="SIT05720.1"/>
    </source>
</evidence>